<sequence length="1246" mass="138293">MQMLTKFETKSSRVKGVAFHPKRPWTLASLHNGSIQLWDYRMGTLLDRFEEHEGPVRGISFHPTQELFVSGGDDYKVKVWNYRTRRCIFTLQGHLDYVRTVYFHPEQPWIISASDDQTIRIWNWQSRQCIAVLTGHNHYVMCAQFHPTDDLVVSACLDQTVRVWDISGLTRKSAAGAQPMMTDPLTAQRMGAQGDFFNVTDVVVKFVLEGHTRGVNWATFHPTMPLILSCGDDRQVKIWRMNDSRAWEVDTCRGHYNNVNSAMFHPKREFILSDSEDKTIRVWDTTRRTLLQTFRREQDRFWCLTAHPELNLFAAGHDNGLIVFKLERERPAAAIHQNTLLYVKSSQIYMHNFADSSDQPIVAIRTAPAGQYLPPPRTMSFNPSEKAILLTSDAEGGSYELYTLPRNLTGYVAEAGQSRRGTGSCAVWTGRNRFAVLDKGAQQILIKDLSNQTTKTIQPPVTVEAIFAAPGSQLLLATATSVILFDVQTRQTVAEINTAPVKYVVWSSDMSTVALLCKHTITLAGKQLEQLCQVHETIRIKSAVWDDSGVLLYTTLNHIKFALPQGDTGIIRTIDNPVYLARVQGGDVHCLDREGSVQTMKVDPTEYKFKLALVHRNYEEVVSIIRNSNLVGQSIIAYLQKNGYPEIALHFVRDDTARFELALECGNMDIALETAKAIDKPAYWDKFSQEALRRGHVQMVELAYQRTKSYDKLSFLYSITGNIDKLAKMQKISVMRDDPQSRLQNSLYLGDIEDRVRVLRESGQLSLAYLTAKTHGLVDEAESIRIAAGIEEEDIVGVPSTGQGTLLYPATPIVPAPELDWPQLHVSKGIFDGKFNFGDKGASPHPGKPRAADLASAVADDGNVDESSGAWGIDEDSNNLGGAAARNAFDDEGNLADDAEGGWGIEDDGELDADIAAEATAAAAAGFVPPQPGISELEVWSRNSPLAVDQIAAGKFDQAMKLLRDQVGIASFDALKPAFLEIYSASRSVLTTAPFVSAARIPLRRNPTNATERSQFLPAQIYSLASSLEQLQQGYRATTGAKFEDALALFKRLLLSLIFVTGDSIEDANEIKQLLQISREYVIGISIELERAAVSKKEPTDENAARLVELAAYFTHCQLRADHEKLALRLAMSTAYTHKCFKAAGEFAQRLVDLVPAPSIAERARKMITICDRQSRDTLPVNYDARNPFVVCAASHTPIHKGEAAVNCPYCQATYKSEFEGSLCRVCTIAKIGAKATGLRSLASSD</sequence>
<evidence type="ECO:0000313" key="1">
    <source>
        <dbReference type="EMBL" id="KAJ1897449.1"/>
    </source>
</evidence>
<evidence type="ECO:0000313" key="2">
    <source>
        <dbReference type="Proteomes" id="UP001150581"/>
    </source>
</evidence>
<dbReference type="EMBL" id="JANBPG010000333">
    <property type="protein sequence ID" value="KAJ1897449.1"/>
    <property type="molecule type" value="Genomic_DNA"/>
</dbReference>
<dbReference type="Proteomes" id="UP001150581">
    <property type="component" value="Unassembled WGS sequence"/>
</dbReference>
<keyword evidence="2" id="KW-1185">Reference proteome</keyword>
<protein>
    <submittedName>
        <fullName evidence="1">Uncharacterized protein</fullName>
    </submittedName>
</protein>
<accession>A0ACC1IN64</accession>
<name>A0ACC1IN64_9FUNG</name>
<reference evidence="1" key="1">
    <citation type="submission" date="2022-07" db="EMBL/GenBank/DDBJ databases">
        <title>Phylogenomic reconstructions and comparative analyses of Kickxellomycotina fungi.</title>
        <authorList>
            <person name="Reynolds N.K."/>
            <person name="Stajich J.E."/>
            <person name="Barry K."/>
            <person name="Grigoriev I.V."/>
            <person name="Crous P."/>
            <person name="Smith M.E."/>
        </authorList>
    </citation>
    <scope>NUCLEOTIDE SEQUENCE</scope>
    <source>
        <strain evidence="1">Benny 63K</strain>
    </source>
</reference>
<organism evidence="1 2">
    <name type="scientific">Kickxella alabastrina</name>
    <dbReference type="NCBI Taxonomy" id="61397"/>
    <lineage>
        <taxon>Eukaryota</taxon>
        <taxon>Fungi</taxon>
        <taxon>Fungi incertae sedis</taxon>
        <taxon>Zoopagomycota</taxon>
        <taxon>Kickxellomycotina</taxon>
        <taxon>Kickxellomycetes</taxon>
        <taxon>Kickxellales</taxon>
        <taxon>Kickxellaceae</taxon>
        <taxon>Kickxella</taxon>
    </lineage>
</organism>
<gene>
    <name evidence="1" type="ORF">LPJ66_003369</name>
</gene>
<proteinExistence type="predicted"/>
<comment type="caution">
    <text evidence="1">The sequence shown here is derived from an EMBL/GenBank/DDBJ whole genome shotgun (WGS) entry which is preliminary data.</text>
</comment>